<protein>
    <submittedName>
        <fullName evidence="1">Uncharacterized protein</fullName>
    </submittedName>
</protein>
<accession>A0A8S5MJ24</accession>
<sequence length="83" mass="9275">MCSYGSICLSTHGFHLENTHAKSHLVITGTSPPPIFFPVKAGLRKSVKKSARPTVGSRTPLSPAWCPWHFQLCYRRHRCNNGL</sequence>
<organism evidence="1">
    <name type="scientific">Siphoviridae sp. ctwQg18</name>
    <dbReference type="NCBI Taxonomy" id="2826516"/>
    <lineage>
        <taxon>Viruses</taxon>
        <taxon>Duplodnaviria</taxon>
        <taxon>Heunggongvirae</taxon>
        <taxon>Uroviricota</taxon>
        <taxon>Caudoviricetes</taxon>
    </lineage>
</organism>
<evidence type="ECO:0000313" key="1">
    <source>
        <dbReference type="EMBL" id="DAD82242.1"/>
    </source>
</evidence>
<proteinExistence type="predicted"/>
<dbReference type="EMBL" id="BK014913">
    <property type="protein sequence ID" value="DAD82242.1"/>
    <property type="molecule type" value="Genomic_DNA"/>
</dbReference>
<reference evidence="1" key="1">
    <citation type="journal article" date="2021" name="Proc. Natl. Acad. Sci. U.S.A.">
        <title>A Catalog of Tens of Thousands of Viruses from Human Metagenomes Reveals Hidden Associations with Chronic Diseases.</title>
        <authorList>
            <person name="Tisza M.J."/>
            <person name="Buck C.B."/>
        </authorList>
    </citation>
    <scope>NUCLEOTIDE SEQUENCE</scope>
    <source>
        <strain evidence="1">CtwQg18</strain>
    </source>
</reference>
<dbReference type="EMBL" id="BK014913">
    <property type="protein sequence ID" value="DAD82247.1"/>
    <property type="molecule type" value="Genomic_DNA"/>
</dbReference>
<name>A0A8S5MJ24_9CAUD</name>